<dbReference type="Proteomes" id="UP000269793">
    <property type="component" value="Chromosome VIII"/>
</dbReference>
<gene>
    <name evidence="1" type="primary">FAM86A</name>
    <name evidence="1" type="ORF">DNF11_3776</name>
</gene>
<accession>A0A3G2SA16</accession>
<dbReference type="Pfam" id="PF10294">
    <property type="entry name" value="Methyltransf_16"/>
    <property type="match status" value="1"/>
</dbReference>
<sequence length="373" mass="41896">MDAEASRKAQGQLYIQYQARLSPRSSLFQWPENLDLLAAQVGLDTVLFNGKETHPSNDEYDRVFLKQLVKRIEQAIEACTDDQAASLDTEKQDLTVDDAILERYMRLVSMPETPSIMGTRVPSPLYVHHYFPITTAKHHHDILGPCESVTFRQEGTAISQGTTGLTTWEASLRLAAHVVASPHVWQKSDACILELGSGAGFLGLVCARLFDTLPHTDAKLYLTDLEGQVLDRLRETAQLNNATRAHIEALDWNDISTGDRDALERLRNMRPTCVLAADVVYDPTLISPFVDTLWVALQKRAHSGPQPFALVASTVRNPDTYGQFLRTLESRQLRWKMMDLKQTTWPNLDLVLFPSVHNQKLEGVVSILHIEVS</sequence>
<dbReference type="VEuPathDB" id="FungiDB:DNF11_3776"/>
<protein>
    <submittedName>
        <fullName evidence="1">Protein FAM86A</fullName>
    </submittedName>
</protein>
<name>A0A3G2SA16_MALR7</name>
<dbReference type="InterPro" id="IPR029063">
    <property type="entry name" value="SAM-dependent_MTases_sf"/>
</dbReference>
<dbReference type="PANTHER" id="PTHR14614">
    <property type="entry name" value="HEPATOCELLULAR CARCINOMA-ASSOCIATED ANTIGEN"/>
    <property type="match status" value="1"/>
</dbReference>
<evidence type="ECO:0000313" key="2">
    <source>
        <dbReference type="Proteomes" id="UP000269793"/>
    </source>
</evidence>
<organism evidence="1 2">
    <name type="scientific">Malassezia restricta (strain ATCC 96810 / NBRC 103918 / CBS 7877)</name>
    <name type="common">Seborrheic dermatitis infection agent</name>
    <dbReference type="NCBI Taxonomy" id="425264"/>
    <lineage>
        <taxon>Eukaryota</taxon>
        <taxon>Fungi</taxon>
        <taxon>Dikarya</taxon>
        <taxon>Basidiomycota</taxon>
        <taxon>Ustilaginomycotina</taxon>
        <taxon>Malasseziomycetes</taxon>
        <taxon>Malasseziales</taxon>
        <taxon>Malasseziaceae</taxon>
        <taxon>Malassezia</taxon>
    </lineage>
</organism>
<dbReference type="EMBL" id="CP033155">
    <property type="protein sequence ID" value="AYO44726.1"/>
    <property type="molecule type" value="Genomic_DNA"/>
</dbReference>
<dbReference type="GO" id="GO:0008757">
    <property type="term" value="F:S-adenosylmethionine-dependent methyltransferase activity"/>
    <property type="evidence" value="ECO:0007669"/>
    <property type="project" value="UniProtKB-ARBA"/>
</dbReference>
<dbReference type="GO" id="GO:0005737">
    <property type="term" value="C:cytoplasm"/>
    <property type="evidence" value="ECO:0007669"/>
    <property type="project" value="TreeGrafter"/>
</dbReference>
<dbReference type="PANTHER" id="PTHR14614:SF130">
    <property type="entry name" value="PROTEIN-LYSINE N-METHYLTRANSFERASE EEF2KMT"/>
    <property type="match status" value="1"/>
</dbReference>
<dbReference type="STRING" id="425264.A0A3G2SA16"/>
<dbReference type="OrthoDB" id="194386at2759"/>
<keyword evidence="2" id="KW-1185">Reference proteome</keyword>
<dbReference type="Gene3D" id="3.40.50.150">
    <property type="entry name" value="Vaccinia Virus protein VP39"/>
    <property type="match status" value="1"/>
</dbReference>
<dbReference type="SUPFAM" id="SSF53335">
    <property type="entry name" value="S-adenosyl-L-methionine-dependent methyltransferases"/>
    <property type="match status" value="1"/>
</dbReference>
<dbReference type="InterPro" id="IPR019410">
    <property type="entry name" value="Methyltransf_16"/>
</dbReference>
<reference evidence="1 2" key="1">
    <citation type="submission" date="2018-10" db="EMBL/GenBank/DDBJ databases">
        <title>Complete genome sequence of Malassezia restricta CBS 7877.</title>
        <authorList>
            <person name="Morand S.C."/>
            <person name="Bertignac M."/>
            <person name="Iltis A."/>
            <person name="Kolder I."/>
            <person name="Pirovano W."/>
            <person name="Jourdain R."/>
            <person name="Clavaud C."/>
        </authorList>
    </citation>
    <scope>NUCLEOTIDE SEQUENCE [LARGE SCALE GENOMIC DNA]</scope>
    <source>
        <strain evidence="1 2">CBS 7877</strain>
    </source>
</reference>
<dbReference type="AlphaFoldDB" id="A0A3G2SA16"/>
<proteinExistence type="predicted"/>
<evidence type="ECO:0000313" key="1">
    <source>
        <dbReference type="EMBL" id="AYO44726.1"/>
    </source>
</evidence>